<dbReference type="EMBL" id="ASPP01010281">
    <property type="protein sequence ID" value="ETO23032.1"/>
    <property type="molecule type" value="Genomic_DNA"/>
</dbReference>
<organism evidence="1 2">
    <name type="scientific">Reticulomyxa filosa</name>
    <dbReference type="NCBI Taxonomy" id="46433"/>
    <lineage>
        <taxon>Eukaryota</taxon>
        <taxon>Sar</taxon>
        <taxon>Rhizaria</taxon>
        <taxon>Retaria</taxon>
        <taxon>Foraminifera</taxon>
        <taxon>Monothalamids</taxon>
        <taxon>Reticulomyxidae</taxon>
        <taxon>Reticulomyxa</taxon>
    </lineage>
</organism>
<reference evidence="1 2" key="1">
    <citation type="journal article" date="2013" name="Curr. Biol.">
        <title>The Genome of the Foraminiferan Reticulomyxa filosa.</title>
        <authorList>
            <person name="Glockner G."/>
            <person name="Hulsmann N."/>
            <person name="Schleicher M."/>
            <person name="Noegel A.A."/>
            <person name="Eichinger L."/>
            <person name="Gallinger C."/>
            <person name="Pawlowski J."/>
            <person name="Sierra R."/>
            <person name="Euteneuer U."/>
            <person name="Pillet L."/>
            <person name="Moustafa A."/>
            <person name="Platzer M."/>
            <person name="Groth M."/>
            <person name="Szafranski K."/>
            <person name="Schliwa M."/>
        </authorList>
    </citation>
    <scope>NUCLEOTIDE SEQUENCE [LARGE SCALE GENOMIC DNA]</scope>
</reference>
<evidence type="ECO:0000313" key="1">
    <source>
        <dbReference type="EMBL" id="ETO23032.1"/>
    </source>
</evidence>
<dbReference type="Proteomes" id="UP000023152">
    <property type="component" value="Unassembled WGS sequence"/>
</dbReference>
<protein>
    <submittedName>
        <fullName evidence="1">Uncharacterized protein</fullName>
    </submittedName>
</protein>
<accession>X6NCI5</accession>
<proteinExistence type="predicted"/>
<evidence type="ECO:0000313" key="2">
    <source>
        <dbReference type="Proteomes" id="UP000023152"/>
    </source>
</evidence>
<comment type="caution">
    <text evidence="1">The sequence shown here is derived from an EMBL/GenBank/DDBJ whole genome shotgun (WGS) entry which is preliminary data.</text>
</comment>
<dbReference type="InterPro" id="IPR029026">
    <property type="entry name" value="tRNA_m1G_MTases_N"/>
</dbReference>
<sequence>MSASSQSEDKGKNSKILTQTQFCRNLTNNASVFRRKLATKEDEEQGMRMQLNLKLSEWNEKTVCTFGRMCRTLLNFKIQNVLITIAKAKDDISMESEIKSSIYGDSNLQITRHYNNLFKSHSRISHPEKISFITETNSESVLRFDAPLSITLAPENKEPENGAITECKMESCDIASLRQYCKDKTMWQQKEGIFKLIISLCEEQSGSKTKMDIVQFLSLFFYEVRCQYPLLPHARIEKMESLQHAKKYDSTVEATASVLSKSFEMVPVLWDVKSPCNVTTIIQLMSQMQCNGFNILIHVLNCKNFSHYRNEAFKKKIVQSLGPSSSDSISISFIDSAKNSLLRSQFFPPPNASVEEAEHKSSDKARVHLLVMTGTVFCEWLALEKQYLQHDIRVLILETVCLNKDAPPIDLHTYRFQFGKRYYGVIGRENIGIKPKWLYQIVSAATSRSESRTTLAQQAEDENVAGSSRECQVVYVATSQVLPSLNAAIAGSVLLWSAFKHCTNT</sequence>
<gene>
    <name evidence="1" type="ORF">RFI_14157</name>
</gene>
<keyword evidence="2" id="KW-1185">Reference proteome</keyword>
<dbReference type="AlphaFoldDB" id="X6NCI5"/>
<dbReference type="Gene3D" id="3.40.1280.10">
    <property type="match status" value="1"/>
</dbReference>
<name>X6NCI5_RETFI</name>